<dbReference type="AlphaFoldDB" id="A0AAD5PK72"/>
<keyword evidence="3" id="KW-1185">Reference proteome</keyword>
<dbReference type="Proteomes" id="UP001209540">
    <property type="component" value="Unassembled WGS sequence"/>
</dbReference>
<evidence type="ECO:0000313" key="2">
    <source>
        <dbReference type="EMBL" id="KAI9274823.1"/>
    </source>
</evidence>
<evidence type="ECO:0000313" key="3">
    <source>
        <dbReference type="Proteomes" id="UP001209540"/>
    </source>
</evidence>
<evidence type="ECO:0000256" key="1">
    <source>
        <dbReference type="SAM" id="MobiDB-lite"/>
    </source>
</evidence>
<protein>
    <submittedName>
        <fullName evidence="2">Uncharacterized protein</fullName>
    </submittedName>
</protein>
<feature type="region of interest" description="Disordered" evidence="1">
    <location>
        <begin position="163"/>
        <end position="195"/>
    </location>
</feature>
<sequence>MSEQNSLNLSVEKYQLFVRKAGRLSAEEQHELVSCTEVEELFGGKSVKLYSLPKTRNTWTQFASEERKKLKSLCVGQMAQEMVEILRNDLEKLKDLTGLESFAGLDLMSFVEPNGNYAVWEQRAMQAVISMLLLELPRLFTCSTIPVLDNTTHMYSLHNNNNHQRKYQNRHRSLPPPPSSQAISNRDQRHSWSRKPQLQEIPEEYYHYQRRQQQQQKKQVVHEGEPLLETTQYILNEIKLLGDDVIEAEARADKFQRHYHETLKN</sequence>
<accession>A0AAD5PK72</accession>
<gene>
    <name evidence="2" type="ORF">BDA99DRAFT_556206</name>
</gene>
<dbReference type="EMBL" id="JAIXMP010000004">
    <property type="protein sequence ID" value="KAI9274823.1"/>
    <property type="molecule type" value="Genomic_DNA"/>
</dbReference>
<name>A0AAD5PK72_9FUNG</name>
<feature type="compositionally biased region" description="Basic residues" evidence="1">
    <location>
        <begin position="163"/>
        <end position="173"/>
    </location>
</feature>
<reference evidence="2" key="2">
    <citation type="submission" date="2023-02" db="EMBL/GenBank/DDBJ databases">
        <authorList>
            <consortium name="DOE Joint Genome Institute"/>
            <person name="Mondo S.J."/>
            <person name="Chang Y."/>
            <person name="Wang Y."/>
            <person name="Ahrendt S."/>
            <person name="Andreopoulos W."/>
            <person name="Barry K."/>
            <person name="Beard J."/>
            <person name="Benny G.L."/>
            <person name="Blankenship S."/>
            <person name="Bonito G."/>
            <person name="Cuomo C."/>
            <person name="Desiro A."/>
            <person name="Gervers K.A."/>
            <person name="Hundley H."/>
            <person name="Kuo A."/>
            <person name="LaButti K."/>
            <person name="Lang B.F."/>
            <person name="Lipzen A."/>
            <person name="O'Donnell K."/>
            <person name="Pangilinan J."/>
            <person name="Reynolds N."/>
            <person name="Sandor L."/>
            <person name="Smith M.W."/>
            <person name="Tsang A."/>
            <person name="Grigoriev I.V."/>
            <person name="Stajich J.E."/>
            <person name="Spatafora J.W."/>
        </authorList>
    </citation>
    <scope>NUCLEOTIDE SEQUENCE</scope>
    <source>
        <strain evidence="2">RSA 2281</strain>
    </source>
</reference>
<proteinExistence type="predicted"/>
<reference evidence="2" key="1">
    <citation type="journal article" date="2022" name="IScience">
        <title>Evolution of zygomycete secretomes and the origins of terrestrial fungal ecologies.</title>
        <authorList>
            <person name="Chang Y."/>
            <person name="Wang Y."/>
            <person name="Mondo S."/>
            <person name="Ahrendt S."/>
            <person name="Andreopoulos W."/>
            <person name="Barry K."/>
            <person name="Beard J."/>
            <person name="Benny G.L."/>
            <person name="Blankenship S."/>
            <person name="Bonito G."/>
            <person name="Cuomo C."/>
            <person name="Desiro A."/>
            <person name="Gervers K.A."/>
            <person name="Hundley H."/>
            <person name="Kuo A."/>
            <person name="LaButti K."/>
            <person name="Lang B.F."/>
            <person name="Lipzen A."/>
            <person name="O'Donnell K."/>
            <person name="Pangilinan J."/>
            <person name="Reynolds N."/>
            <person name="Sandor L."/>
            <person name="Smith M.E."/>
            <person name="Tsang A."/>
            <person name="Grigoriev I.V."/>
            <person name="Stajich J.E."/>
            <person name="Spatafora J.W."/>
        </authorList>
    </citation>
    <scope>NUCLEOTIDE SEQUENCE</scope>
    <source>
        <strain evidence="2">RSA 2281</strain>
    </source>
</reference>
<comment type="caution">
    <text evidence="2">The sequence shown here is derived from an EMBL/GenBank/DDBJ whole genome shotgun (WGS) entry which is preliminary data.</text>
</comment>
<organism evidence="2 3">
    <name type="scientific">Phascolomyces articulosus</name>
    <dbReference type="NCBI Taxonomy" id="60185"/>
    <lineage>
        <taxon>Eukaryota</taxon>
        <taxon>Fungi</taxon>
        <taxon>Fungi incertae sedis</taxon>
        <taxon>Mucoromycota</taxon>
        <taxon>Mucoromycotina</taxon>
        <taxon>Mucoromycetes</taxon>
        <taxon>Mucorales</taxon>
        <taxon>Lichtheimiaceae</taxon>
        <taxon>Phascolomyces</taxon>
    </lineage>
</organism>